<dbReference type="GO" id="GO:0005739">
    <property type="term" value="C:mitochondrion"/>
    <property type="evidence" value="ECO:0007669"/>
    <property type="project" value="TreeGrafter"/>
</dbReference>
<evidence type="ECO:0000259" key="3">
    <source>
        <dbReference type="Pfam" id="PF03109"/>
    </source>
</evidence>
<keyword evidence="5" id="KW-1185">Reference proteome</keyword>
<feature type="transmembrane region" description="Helical" evidence="2">
    <location>
        <begin position="38"/>
        <end position="55"/>
    </location>
</feature>
<protein>
    <recommendedName>
        <fullName evidence="3">ABC1 atypical kinase-like domain-containing protein</fullName>
    </recommendedName>
</protein>
<dbReference type="InterPro" id="IPR052402">
    <property type="entry name" value="ADCK_kinase"/>
</dbReference>
<evidence type="ECO:0000313" key="5">
    <source>
        <dbReference type="Proteomes" id="UP001283361"/>
    </source>
</evidence>
<dbReference type="InterPro" id="IPR011009">
    <property type="entry name" value="Kinase-like_dom_sf"/>
</dbReference>
<dbReference type="Proteomes" id="UP001283361">
    <property type="component" value="Unassembled WGS sequence"/>
</dbReference>
<evidence type="ECO:0000256" key="2">
    <source>
        <dbReference type="SAM" id="Phobius"/>
    </source>
</evidence>
<accession>A0AAE0ZST2</accession>
<comment type="similarity">
    <text evidence="1">Belongs to the protein kinase superfamily. ADCK protein kinase family.</text>
</comment>
<reference evidence="4" key="1">
    <citation type="journal article" date="2023" name="G3 (Bethesda)">
        <title>A reference genome for the long-term kleptoplast-retaining sea slug Elysia crispata morphotype clarki.</title>
        <authorList>
            <person name="Eastman K.E."/>
            <person name="Pendleton A.L."/>
            <person name="Shaikh M.A."/>
            <person name="Suttiyut T."/>
            <person name="Ogas R."/>
            <person name="Tomko P."/>
            <person name="Gavelis G."/>
            <person name="Widhalm J.R."/>
            <person name="Wisecaver J.H."/>
        </authorList>
    </citation>
    <scope>NUCLEOTIDE SEQUENCE</scope>
    <source>
        <strain evidence="4">ECLA1</strain>
    </source>
</reference>
<dbReference type="EMBL" id="JAWDGP010003399">
    <property type="protein sequence ID" value="KAK3774663.1"/>
    <property type="molecule type" value="Genomic_DNA"/>
</dbReference>
<comment type="caution">
    <text evidence="4">The sequence shown here is derived from an EMBL/GenBank/DDBJ whole genome shotgun (WGS) entry which is preliminary data.</text>
</comment>
<evidence type="ECO:0000313" key="4">
    <source>
        <dbReference type="EMBL" id="KAK3774663.1"/>
    </source>
</evidence>
<dbReference type="PANTHER" id="PTHR45890">
    <property type="entry name" value="AARF DOMAIN CONTAINING KINASE 2 (PREDICTED)"/>
    <property type="match status" value="1"/>
</dbReference>
<feature type="domain" description="ABC1 atypical kinase-like" evidence="3">
    <location>
        <begin position="171"/>
        <end position="396"/>
    </location>
</feature>
<dbReference type="SUPFAM" id="SSF56112">
    <property type="entry name" value="Protein kinase-like (PK-like)"/>
    <property type="match status" value="1"/>
</dbReference>
<keyword evidence="2" id="KW-0472">Membrane</keyword>
<sequence length="501" mass="57177">MLHDVVPLGLRAAQLVFLFTPMFLTYPLTYLGPQWFEVWLKVLYVAVEFSGATFIKLGQWASTRRDLFSKEVCDLFSNLHFQVQPHAWTHTAHILQEAYGELWQKMLHLVEGQSPVGSGCIAQVYRGYISRTLETATLKRDLPMNKEQNKNDNQVSLSNENISEAETNLIPVAIKVLHPSIQDKFYRDMMLMTSAARFLTWLFPKLHWVNLNQCVQEFKSVMEAQLDMRQECLCLQRFTEDFAAFDQIRVPQPFPHLVRHNILVETFEEGISVGQIVQDNNQPAELKIQLANIGVDIMLQMVFVNNFVHADLHPGNLLVQNMDKFLIKEQVQERDISWCSADEVLEDYHQVSKERDCLRLVLLDCGITSSLQPEDRQKFQEVFTAVVKGEGEAVADLFLSKSVVNHCEDPILFRKEMSQLVRDARQNLASISKIKVAEVMNAVFGVLSRHQIQLEANFATIVLAMAMLEGLGRSLNPDLDLLEKARPVLLGSYFSNKIAGP</sequence>
<feature type="transmembrane region" description="Helical" evidence="2">
    <location>
        <begin position="12"/>
        <end position="32"/>
    </location>
</feature>
<dbReference type="InterPro" id="IPR004147">
    <property type="entry name" value="ABC1_dom"/>
</dbReference>
<dbReference type="AlphaFoldDB" id="A0AAE0ZST2"/>
<organism evidence="4 5">
    <name type="scientific">Elysia crispata</name>
    <name type="common">lettuce slug</name>
    <dbReference type="NCBI Taxonomy" id="231223"/>
    <lineage>
        <taxon>Eukaryota</taxon>
        <taxon>Metazoa</taxon>
        <taxon>Spiralia</taxon>
        <taxon>Lophotrochozoa</taxon>
        <taxon>Mollusca</taxon>
        <taxon>Gastropoda</taxon>
        <taxon>Heterobranchia</taxon>
        <taxon>Euthyneura</taxon>
        <taxon>Panpulmonata</taxon>
        <taxon>Sacoglossa</taxon>
        <taxon>Placobranchoidea</taxon>
        <taxon>Plakobranchidae</taxon>
        <taxon>Elysia</taxon>
    </lineage>
</organism>
<proteinExistence type="inferred from homology"/>
<dbReference type="PANTHER" id="PTHR45890:SF1">
    <property type="entry name" value="AARF DOMAIN CONTAINING KINASE 2"/>
    <property type="match status" value="1"/>
</dbReference>
<dbReference type="Pfam" id="PF03109">
    <property type="entry name" value="ABC1"/>
    <property type="match status" value="1"/>
</dbReference>
<gene>
    <name evidence="4" type="ORF">RRG08_035090</name>
</gene>
<evidence type="ECO:0000256" key="1">
    <source>
        <dbReference type="ARBA" id="ARBA00009670"/>
    </source>
</evidence>
<name>A0AAE0ZST2_9GAST</name>
<keyword evidence="2" id="KW-1133">Transmembrane helix</keyword>
<keyword evidence="2" id="KW-0812">Transmembrane</keyword>